<dbReference type="OrthoDB" id="5577209at2759"/>
<dbReference type="CDD" id="cd14364">
    <property type="entry name" value="CUE_ASCC2"/>
    <property type="match status" value="1"/>
</dbReference>
<dbReference type="InterPro" id="IPR041800">
    <property type="entry name" value="ASCC2_CUE"/>
</dbReference>
<protein>
    <recommendedName>
        <fullName evidence="2">CUE domain-containing protein</fullName>
    </recommendedName>
</protein>
<evidence type="ECO:0000256" key="1">
    <source>
        <dbReference type="SAM" id="MobiDB-lite"/>
    </source>
</evidence>
<dbReference type="InterPro" id="IPR003892">
    <property type="entry name" value="CUE"/>
</dbReference>
<dbReference type="InterPro" id="IPR052586">
    <property type="entry name" value="ASCC2"/>
</dbReference>
<evidence type="ECO:0000259" key="2">
    <source>
        <dbReference type="PROSITE" id="PS51140"/>
    </source>
</evidence>
<dbReference type="Proteomes" id="UP001153636">
    <property type="component" value="Chromosome 3"/>
</dbReference>
<evidence type="ECO:0000313" key="4">
    <source>
        <dbReference type="Proteomes" id="UP001153636"/>
    </source>
</evidence>
<dbReference type="InterPro" id="IPR009060">
    <property type="entry name" value="UBA-like_sf"/>
</dbReference>
<organism evidence="3 4">
    <name type="scientific">Psylliodes chrysocephalus</name>
    <dbReference type="NCBI Taxonomy" id="3402493"/>
    <lineage>
        <taxon>Eukaryota</taxon>
        <taxon>Metazoa</taxon>
        <taxon>Ecdysozoa</taxon>
        <taxon>Arthropoda</taxon>
        <taxon>Hexapoda</taxon>
        <taxon>Insecta</taxon>
        <taxon>Pterygota</taxon>
        <taxon>Neoptera</taxon>
        <taxon>Endopterygota</taxon>
        <taxon>Coleoptera</taxon>
        <taxon>Polyphaga</taxon>
        <taxon>Cucujiformia</taxon>
        <taxon>Chrysomeloidea</taxon>
        <taxon>Chrysomelidae</taxon>
        <taxon>Galerucinae</taxon>
        <taxon>Alticini</taxon>
        <taxon>Psylliodes</taxon>
    </lineage>
</organism>
<evidence type="ECO:0000313" key="3">
    <source>
        <dbReference type="EMBL" id="CAH1108245.1"/>
    </source>
</evidence>
<dbReference type="Pfam" id="PF02845">
    <property type="entry name" value="CUE"/>
    <property type="match status" value="1"/>
</dbReference>
<dbReference type="SMART" id="SM00546">
    <property type="entry name" value="CUE"/>
    <property type="match status" value="1"/>
</dbReference>
<sequence>MNKLENTLKNLDINESGSDYLVYQYISVFKNPSNLPINQIHLEKIWYELKGEFPEDVDILELTEDVLKKFYDKKSEIIPALDKRWLPKLMFFNFEPYIFSLSKEENVDFLTKNMAFFDSLEYLLKCNYHQFWCTIFFEPSAAVSLRSFILNPIPPYQMIHLEEEYANLYHSVFRMFLLVYQRLITFKVSESEHMPKDVGYDQLIKKKLINLPIVNTLTLLYKDTNIDFINDLTSLYFDNTTQLDFQFKEIEEMVSQTLLILEMIGGHLCGFDKDAVIVPIAISPKPPVFNLSWIYSVVNYLLHTMALLNTLLLFYKPAIEICIEKDLPFRLPFAYVNIYRELYELMENREELQLQQNLTERIFDEINFGRSEFIDVYHTFVSYCLDKTLECMGDDKKQEHLVELYLKLLTTALEDDYFICDYNLKYNVASQNEMFESCTALDATRTEFITSCINKLPRQKKLQQLSLLKKQTIEDVFKRFKPPELEKEEEPVTESFNQPAQLDQNKVEKKIRDIVELFPHLGDEFVLKCLEAYNYNDSDVILAICEENLPPHLYEIPFDSIRIPPEPEPEKPVLAYHGKKPDYDDALKLLNNKKDIKELKSFILEGVQYSNDYLYDDEYDDRDDDNMPINVADNPVEKEVITYNPNYKEVANDSSESEEDEYVKTNGGPGTSSDRNRMNFCEDPALIRERREAKFRTQHRPSNQNAQPKSNVVGKPKGQGQEKDVLKARDKKSVNKSSRANHSRKSGAQFKRNRGMIPM</sequence>
<reference evidence="3" key="1">
    <citation type="submission" date="2022-01" db="EMBL/GenBank/DDBJ databases">
        <authorList>
            <person name="King R."/>
        </authorList>
    </citation>
    <scope>NUCLEOTIDE SEQUENCE</scope>
</reference>
<dbReference type="Gene3D" id="1.10.8.10">
    <property type="entry name" value="DNA helicase RuvA subunit, C-terminal domain"/>
    <property type="match status" value="1"/>
</dbReference>
<dbReference type="AlphaFoldDB" id="A0A9P0GFT6"/>
<keyword evidence="4" id="KW-1185">Reference proteome</keyword>
<feature type="compositionally biased region" description="Polar residues" evidence="1">
    <location>
        <begin position="700"/>
        <end position="710"/>
    </location>
</feature>
<proteinExistence type="predicted"/>
<dbReference type="GO" id="GO:0006355">
    <property type="term" value="P:regulation of DNA-templated transcription"/>
    <property type="evidence" value="ECO:0007669"/>
    <property type="project" value="TreeGrafter"/>
</dbReference>
<name>A0A9P0GFT6_9CUCU</name>
<feature type="domain" description="CUE" evidence="2">
    <location>
        <begin position="506"/>
        <end position="549"/>
    </location>
</feature>
<feature type="compositionally biased region" description="Basic and acidic residues" evidence="1">
    <location>
        <begin position="720"/>
        <end position="733"/>
    </location>
</feature>
<dbReference type="PROSITE" id="PS51140">
    <property type="entry name" value="CUE"/>
    <property type="match status" value="1"/>
</dbReference>
<dbReference type="SUPFAM" id="SSF46934">
    <property type="entry name" value="UBA-like"/>
    <property type="match status" value="1"/>
</dbReference>
<gene>
    <name evidence="3" type="ORF">PSYICH_LOCUS8591</name>
</gene>
<dbReference type="EMBL" id="OV651815">
    <property type="protein sequence ID" value="CAH1108245.1"/>
    <property type="molecule type" value="Genomic_DNA"/>
</dbReference>
<feature type="region of interest" description="Disordered" evidence="1">
    <location>
        <begin position="695"/>
        <end position="759"/>
    </location>
</feature>
<dbReference type="PANTHER" id="PTHR21494">
    <property type="entry name" value="ACTIVATING SIGNAL COINTEGRATOR 1 COMPLEX SUBUNIT 2 ASC-1 COMPLEX SUBUNIT P100"/>
    <property type="match status" value="1"/>
</dbReference>
<feature type="region of interest" description="Disordered" evidence="1">
    <location>
        <begin position="649"/>
        <end position="679"/>
    </location>
</feature>
<dbReference type="GO" id="GO:0043130">
    <property type="term" value="F:ubiquitin binding"/>
    <property type="evidence" value="ECO:0007669"/>
    <property type="project" value="InterPro"/>
</dbReference>
<accession>A0A9P0GFT6</accession>
<dbReference type="PANTHER" id="PTHR21494:SF0">
    <property type="entry name" value="ACTIVATING SIGNAL COINTEGRATOR 1 COMPLEX SUBUNIT 2"/>
    <property type="match status" value="1"/>
</dbReference>